<dbReference type="RefSeq" id="WP_167303646.1">
    <property type="nucleotide sequence ID" value="NZ_JAASQR010000003.1"/>
</dbReference>
<feature type="transmembrane region" description="Helical" evidence="6">
    <location>
        <begin position="238"/>
        <end position="259"/>
    </location>
</feature>
<dbReference type="GO" id="GO:0005886">
    <property type="term" value="C:plasma membrane"/>
    <property type="evidence" value="ECO:0007669"/>
    <property type="project" value="UniProtKB-SubCell"/>
</dbReference>
<dbReference type="Pfam" id="PF03706">
    <property type="entry name" value="LPG_synthase_TM"/>
    <property type="match status" value="1"/>
</dbReference>
<dbReference type="NCBIfam" id="TIGR00374">
    <property type="entry name" value="flippase-like domain"/>
    <property type="match status" value="1"/>
</dbReference>
<accession>A0A846MA39</accession>
<organism evidence="7 8">
    <name type="scientific">Sphingobium vermicomposti</name>
    <dbReference type="NCBI Taxonomy" id="529005"/>
    <lineage>
        <taxon>Bacteria</taxon>
        <taxon>Pseudomonadati</taxon>
        <taxon>Pseudomonadota</taxon>
        <taxon>Alphaproteobacteria</taxon>
        <taxon>Sphingomonadales</taxon>
        <taxon>Sphingomonadaceae</taxon>
        <taxon>Sphingobium</taxon>
    </lineage>
</organism>
<name>A0A846MA39_9SPHN</name>
<evidence type="ECO:0000256" key="5">
    <source>
        <dbReference type="ARBA" id="ARBA00023136"/>
    </source>
</evidence>
<evidence type="ECO:0000313" key="8">
    <source>
        <dbReference type="Proteomes" id="UP000576821"/>
    </source>
</evidence>
<dbReference type="InterPro" id="IPR022791">
    <property type="entry name" value="L-PG_synthase/AglD"/>
</dbReference>
<sequence length="318" mass="34849">MRKLISLAISFGILVIIWRSVDAARVLAVFRDADRMWLAASLLAAVPLTIATAIRFAMLSRSPIPFGASLRLILSASTLNAVLPSKMGDIAKSWVLAQKYGLPAGRAVSLVVFEKMMDMAALLLWGMFALFWTAGTDWLLWLFAAAVAGLFLLLALMMAPFPLARKPLNWIIARLPRKVSGKLAGFMDEWVTMTDWFWSRRTRAMATLLFSIALWGAHLCQFWLFTKAVHATVPLIDNLAFATLSILAGLVPLTMAGIGSRDAAIIQLYQGWLSPAAGAAVGVLATSRYILPAIAGAPFMRDYWHRRNQGITVADTPD</sequence>
<keyword evidence="5 6" id="KW-0472">Membrane</keyword>
<comment type="subcellular location">
    <subcellularLocation>
        <location evidence="1">Cell membrane</location>
        <topology evidence="1">Multi-pass membrane protein</topology>
    </subcellularLocation>
</comment>
<evidence type="ECO:0000256" key="4">
    <source>
        <dbReference type="ARBA" id="ARBA00022989"/>
    </source>
</evidence>
<dbReference type="PANTHER" id="PTHR40277">
    <property type="entry name" value="BLL5419 PROTEIN"/>
    <property type="match status" value="1"/>
</dbReference>
<feature type="transmembrane region" description="Helical" evidence="6">
    <location>
        <begin position="116"/>
        <end position="134"/>
    </location>
</feature>
<evidence type="ECO:0000256" key="3">
    <source>
        <dbReference type="ARBA" id="ARBA00022692"/>
    </source>
</evidence>
<dbReference type="Proteomes" id="UP000576821">
    <property type="component" value="Unassembled WGS sequence"/>
</dbReference>
<evidence type="ECO:0000256" key="1">
    <source>
        <dbReference type="ARBA" id="ARBA00004651"/>
    </source>
</evidence>
<keyword evidence="3 6" id="KW-0812">Transmembrane</keyword>
<feature type="transmembrane region" description="Helical" evidence="6">
    <location>
        <begin position="140"/>
        <end position="164"/>
    </location>
</feature>
<dbReference type="PANTHER" id="PTHR40277:SF1">
    <property type="entry name" value="BLL5419 PROTEIN"/>
    <property type="match status" value="1"/>
</dbReference>
<gene>
    <name evidence="7" type="ORF">FHS54_001983</name>
</gene>
<reference evidence="7 8" key="1">
    <citation type="submission" date="2020-03" db="EMBL/GenBank/DDBJ databases">
        <title>Genomic Encyclopedia of Type Strains, Phase IV (KMG-IV): sequencing the most valuable type-strain genomes for metagenomic binning, comparative biology and taxonomic classification.</title>
        <authorList>
            <person name="Goeker M."/>
        </authorList>
    </citation>
    <scope>NUCLEOTIDE SEQUENCE [LARGE SCALE GENOMIC DNA]</scope>
    <source>
        <strain evidence="7 8">DSM 21299</strain>
    </source>
</reference>
<evidence type="ECO:0000256" key="6">
    <source>
        <dbReference type="SAM" id="Phobius"/>
    </source>
</evidence>
<proteinExistence type="predicted"/>
<evidence type="ECO:0008006" key="9">
    <source>
        <dbReference type="Google" id="ProtNLM"/>
    </source>
</evidence>
<feature type="transmembrane region" description="Helical" evidence="6">
    <location>
        <begin position="206"/>
        <end position="226"/>
    </location>
</feature>
<evidence type="ECO:0000256" key="2">
    <source>
        <dbReference type="ARBA" id="ARBA00022475"/>
    </source>
</evidence>
<dbReference type="EMBL" id="JAASQR010000003">
    <property type="protein sequence ID" value="NIJ16994.1"/>
    <property type="molecule type" value="Genomic_DNA"/>
</dbReference>
<comment type="caution">
    <text evidence="7">The sequence shown here is derived from an EMBL/GenBank/DDBJ whole genome shotgun (WGS) entry which is preliminary data.</text>
</comment>
<protein>
    <recommendedName>
        <fullName evidence="9">Flippase-like domain-containing protein</fullName>
    </recommendedName>
</protein>
<keyword evidence="2" id="KW-1003">Cell membrane</keyword>
<keyword evidence="8" id="KW-1185">Reference proteome</keyword>
<feature type="transmembrane region" description="Helical" evidence="6">
    <location>
        <begin position="39"/>
        <end position="58"/>
    </location>
</feature>
<feature type="transmembrane region" description="Helical" evidence="6">
    <location>
        <begin position="271"/>
        <end position="291"/>
    </location>
</feature>
<evidence type="ECO:0000313" key="7">
    <source>
        <dbReference type="EMBL" id="NIJ16994.1"/>
    </source>
</evidence>
<dbReference type="AlphaFoldDB" id="A0A846MA39"/>
<keyword evidence="4 6" id="KW-1133">Transmembrane helix</keyword>